<dbReference type="PRINTS" id="PR00411">
    <property type="entry name" value="PNDRDTASEI"/>
</dbReference>
<dbReference type="Gene3D" id="1.10.10.640">
    <property type="entry name" value="phospholipid-binding protein"/>
    <property type="match status" value="1"/>
</dbReference>
<dbReference type="Pfam" id="PF00890">
    <property type="entry name" value="FAD_binding_2"/>
    <property type="match status" value="1"/>
</dbReference>
<keyword evidence="7" id="KW-1185">Reference proteome</keyword>
<organism evidence="6 7">
    <name type="scientific">Cupriavidus basilensis</name>
    <dbReference type="NCBI Taxonomy" id="68895"/>
    <lineage>
        <taxon>Bacteria</taxon>
        <taxon>Pseudomonadati</taxon>
        <taxon>Pseudomonadota</taxon>
        <taxon>Betaproteobacteria</taxon>
        <taxon>Burkholderiales</taxon>
        <taxon>Burkholderiaceae</taxon>
        <taxon>Cupriavidus</taxon>
    </lineage>
</organism>
<dbReference type="PANTHER" id="PTHR43400:SF10">
    <property type="entry name" value="3-OXOSTEROID 1-DEHYDROGENASE"/>
    <property type="match status" value="1"/>
</dbReference>
<dbReference type="InterPro" id="IPR003953">
    <property type="entry name" value="FAD-dep_OxRdtase_2_FAD-bd"/>
</dbReference>
<evidence type="ECO:0000256" key="1">
    <source>
        <dbReference type="ARBA" id="ARBA00001974"/>
    </source>
</evidence>
<dbReference type="PANTHER" id="PTHR43400">
    <property type="entry name" value="FUMARATE REDUCTASE"/>
    <property type="match status" value="1"/>
</dbReference>
<name>A0ABT6B1R0_9BURK</name>
<dbReference type="RefSeq" id="WP_276268682.1">
    <property type="nucleotide sequence ID" value="NZ_JARJLM010000628.1"/>
</dbReference>
<keyword evidence="3" id="KW-0274">FAD</keyword>
<evidence type="ECO:0000256" key="3">
    <source>
        <dbReference type="ARBA" id="ARBA00022827"/>
    </source>
</evidence>
<feature type="domain" description="FAD-dependent oxidoreductase 2 FAD-binding" evidence="5">
    <location>
        <begin position="19"/>
        <end position="474"/>
    </location>
</feature>
<dbReference type="InterPro" id="IPR036188">
    <property type="entry name" value="FAD/NAD-bd_sf"/>
</dbReference>
<keyword evidence="4" id="KW-0560">Oxidoreductase</keyword>
<evidence type="ECO:0000259" key="5">
    <source>
        <dbReference type="Pfam" id="PF00890"/>
    </source>
</evidence>
<dbReference type="Proteomes" id="UP001216674">
    <property type="component" value="Unassembled WGS sequence"/>
</dbReference>
<comment type="cofactor">
    <cofactor evidence="1">
        <name>FAD</name>
        <dbReference type="ChEBI" id="CHEBI:57692"/>
    </cofactor>
</comment>
<dbReference type="EMBL" id="JARJLM010000628">
    <property type="protein sequence ID" value="MDF3838821.1"/>
    <property type="molecule type" value="Genomic_DNA"/>
</dbReference>
<sequence>MTAPIHTRLSALVENESFDVVVIGAGGAGMSAALFAAIDGARVLLVERTAYLGGTTAYSAGTTWIPMTEKGLAVAPDDTVEKASGFLDRAVGGRSSRVLRTAFLENGHHAVSLLERHTHVQYQVRQFHPDYLSELEGSVHRGRAIEPIPFDGRKLGPLFKLVRPPIPEFTVLGGMMVDRDDIQHLLNLSRSWRSFKYSARIILRHLADRLGHSRGTRLVMGNALVARLLHSLAERGVSIVTDTDVTALRQDARGVHGVVLTQDGVQRTIHAMGGVVLASGGFNRHPEKRAALLPGADAQWCPGAPGHTGAAQDLALAAGARYGEGNLSHAFWAPVSVRRRADGSTAVFPHFIMDRGKPGMITVNQQGRRFLNESTSYHLFGIAMQEANASSPSVPAWLVCDAPALKRYGLGMIRPGGKGLGRFLKDGYLTQAASLAELATRLGMQPEVLQQTVAAFNDDAAAGVDRASPDRMIRAAVEGTLVTIQSSPDTRNGDLDKITAVVRRQFLPYTDFHHTTLLAVGSAWRNASPEQQNQLFEQFQTLLVRSYALSLSQVRDQTLKFRYKPARASGKDMVVETSMVNKGDEIHIDYRLRRGPGGWAIYDINMSGAWLIEVYRRQFADIIARGGIDGLVKYLASHNAE</sequence>
<proteinExistence type="predicted"/>
<comment type="caution">
    <text evidence="6">The sequence shown here is derived from an EMBL/GenBank/DDBJ whole genome shotgun (WGS) entry which is preliminary data.</text>
</comment>
<protein>
    <submittedName>
        <fullName evidence="6">FAD-dependent oxidoreductase</fullName>
    </submittedName>
</protein>
<evidence type="ECO:0000313" key="7">
    <source>
        <dbReference type="Proteomes" id="UP001216674"/>
    </source>
</evidence>
<accession>A0ABT6B1R0</accession>
<dbReference type="InterPro" id="IPR050315">
    <property type="entry name" value="FAD-oxidoreductase_2"/>
</dbReference>
<evidence type="ECO:0000313" key="6">
    <source>
        <dbReference type="EMBL" id="MDF3838821.1"/>
    </source>
</evidence>
<dbReference type="Pfam" id="PF05494">
    <property type="entry name" value="MlaC"/>
    <property type="match status" value="1"/>
</dbReference>
<dbReference type="SUPFAM" id="SSF56425">
    <property type="entry name" value="Succinate dehydrogenase/fumarate reductase flavoprotein, catalytic domain"/>
    <property type="match status" value="1"/>
</dbReference>
<evidence type="ECO:0000256" key="4">
    <source>
        <dbReference type="ARBA" id="ARBA00023002"/>
    </source>
</evidence>
<evidence type="ECO:0000256" key="2">
    <source>
        <dbReference type="ARBA" id="ARBA00022630"/>
    </source>
</evidence>
<dbReference type="Gene3D" id="3.10.450.50">
    <property type="match status" value="1"/>
</dbReference>
<dbReference type="InterPro" id="IPR027477">
    <property type="entry name" value="Succ_DH/fumarate_Rdtase_cat_sf"/>
</dbReference>
<keyword evidence="2" id="KW-0285">Flavoprotein</keyword>
<reference evidence="6 7" key="1">
    <citation type="submission" date="2023-03" db="EMBL/GenBank/DDBJ databases">
        <title>Draft assemblies of triclosan tolerant bacteria isolated from returned activated sludge.</title>
        <authorList>
            <person name="Van Hamelsveld S."/>
        </authorList>
    </citation>
    <scope>NUCLEOTIDE SEQUENCE [LARGE SCALE GENOMIC DNA]</scope>
    <source>
        <strain evidence="6 7">GW210010_S58</strain>
    </source>
</reference>
<dbReference type="Gene3D" id="3.50.50.60">
    <property type="entry name" value="FAD/NAD(P)-binding domain"/>
    <property type="match status" value="1"/>
</dbReference>
<dbReference type="InterPro" id="IPR008869">
    <property type="entry name" value="MlaC/ttg2D"/>
</dbReference>
<gene>
    <name evidence="6" type="ORF">P3W85_38690</name>
</gene>
<dbReference type="SUPFAM" id="SSF51905">
    <property type="entry name" value="FAD/NAD(P)-binding domain"/>
    <property type="match status" value="1"/>
</dbReference>